<feature type="compositionally biased region" description="Polar residues" evidence="3">
    <location>
        <begin position="7"/>
        <end position="21"/>
    </location>
</feature>
<organism evidence="5 6">
    <name type="scientific">Acetobacter orientalis</name>
    <dbReference type="NCBI Taxonomy" id="146474"/>
    <lineage>
        <taxon>Bacteria</taxon>
        <taxon>Pseudomonadati</taxon>
        <taxon>Pseudomonadota</taxon>
        <taxon>Alphaproteobacteria</taxon>
        <taxon>Acetobacterales</taxon>
        <taxon>Acetobacteraceae</taxon>
        <taxon>Acetobacter</taxon>
    </lineage>
</organism>
<dbReference type="SUPFAM" id="SSF53659">
    <property type="entry name" value="Isocitrate/Isopropylmalate dehydrogenase-like"/>
    <property type="match status" value="1"/>
</dbReference>
<dbReference type="PANTHER" id="PTHR43356">
    <property type="entry name" value="PHOSPHATE ACETYLTRANSFERASE"/>
    <property type="match status" value="1"/>
</dbReference>
<dbReference type="NCBIfam" id="NF006045">
    <property type="entry name" value="PRK08190.1"/>
    <property type="match status" value="1"/>
</dbReference>
<keyword evidence="1 5" id="KW-0808">Transferase</keyword>
<evidence type="ECO:0000256" key="1">
    <source>
        <dbReference type="ARBA" id="ARBA00022679"/>
    </source>
</evidence>
<dbReference type="PANTHER" id="PTHR43356:SF2">
    <property type="entry name" value="PHOSPHATE ACETYLTRANSFERASE"/>
    <property type="match status" value="1"/>
</dbReference>
<dbReference type="AlphaFoldDB" id="A0A2Z5ZK73"/>
<protein>
    <submittedName>
        <fullName evidence="5">Phosphate acetyl/butaryl transferase</fullName>
    </submittedName>
</protein>
<dbReference type="GO" id="GO:0016746">
    <property type="term" value="F:acyltransferase activity"/>
    <property type="evidence" value="ECO:0007669"/>
    <property type="project" value="UniProtKB-KW"/>
</dbReference>
<dbReference type="KEGG" id="aot:AcetOri_orf03706"/>
<evidence type="ECO:0000256" key="3">
    <source>
        <dbReference type="SAM" id="MobiDB-lite"/>
    </source>
</evidence>
<dbReference type="Proteomes" id="UP000270034">
    <property type="component" value="Chromosome"/>
</dbReference>
<feature type="region of interest" description="Disordered" evidence="3">
    <location>
        <begin position="1"/>
        <end position="71"/>
    </location>
</feature>
<sequence>MDKQEKQTMANTTASQPNTAQPHGAQPNTPAQQAAPLHAAPFTPPQAGRAQSYLHDPADMPAPSRTSKSHQAYQALIEQAKHLPGAVSMGIVWPCEQHALEGALEAAKHSIVAPVLIGPRTLITDVAQRYGLALGATPIIDTPTPQEAAAHAVALVKAGRVQALMKGSLHTDVLMHAVVSPESGLRTARRISHVFLLAVPLYDDLIFVTDAAINIAPDLSVKRDIVQNAIDLHHGLGLGTPRVALLSAVETITPKIPGTVDAAALCKMADRGQIEGGVLDGPLAMDNAVSATAAQIKGITSPVAGRAQILVVPDLEAGNMLAKNMIFLAGAEAAGVVLGASVPILLTSRADSVQARLASLAVGALYARYLPPKVLPKASRPLKRRAM</sequence>
<evidence type="ECO:0000313" key="6">
    <source>
        <dbReference type="Proteomes" id="UP000270034"/>
    </source>
</evidence>
<keyword evidence="2" id="KW-0012">Acyltransferase</keyword>
<evidence type="ECO:0000313" key="5">
    <source>
        <dbReference type="EMBL" id="BBC80795.1"/>
    </source>
</evidence>
<proteinExistence type="predicted"/>
<dbReference type="Pfam" id="PF01515">
    <property type="entry name" value="PTA_PTB"/>
    <property type="match status" value="1"/>
</dbReference>
<feature type="domain" description="Phosphate acetyl/butaryl transferase" evidence="4">
    <location>
        <begin position="147"/>
        <end position="361"/>
    </location>
</feature>
<dbReference type="InterPro" id="IPR050500">
    <property type="entry name" value="Phos_Acetyltrans/Butyryltrans"/>
</dbReference>
<dbReference type="EMBL" id="AP018515">
    <property type="protein sequence ID" value="BBC80795.1"/>
    <property type="molecule type" value="Genomic_DNA"/>
</dbReference>
<reference evidence="5 6" key="1">
    <citation type="submission" date="2018-02" db="EMBL/GenBank/DDBJ databases">
        <title>Acetobacter orientalis genome.</title>
        <authorList>
            <person name="Nakashima N."/>
            <person name="Tamura T."/>
        </authorList>
    </citation>
    <scope>NUCLEOTIDE SEQUENCE [LARGE SCALE GENOMIC DNA]</scope>
    <source>
        <strain evidence="5 6">FAN1</strain>
    </source>
</reference>
<dbReference type="NCBIfam" id="NF008852">
    <property type="entry name" value="PRK11890.1"/>
    <property type="match status" value="1"/>
</dbReference>
<dbReference type="InterPro" id="IPR002505">
    <property type="entry name" value="PTA_PTB"/>
</dbReference>
<gene>
    <name evidence="5" type="ORF">AcetOrient_orf03706</name>
</gene>
<name>A0A2Z5ZK73_9PROT</name>
<accession>A0A2Z5ZK73</accession>
<dbReference type="Gene3D" id="3.40.718.10">
    <property type="entry name" value="Isopropylmalate Dehydrogenase"/>
    <property type="match status" value="1"/>
</dbReference>
<feature type="compositionally biased region" description="Low complexity" evidence="3">
    <location>
        <begin position="25"/>
        <end position="41"/>
    </location>
</feature>
<evidence type="ECO:0000259" key="4">
    <source>
        <dbReference type="Pfam" id="PF01515"/>
    </source>
</evidence>
<evidence type="ECO:0000256" key="2">
    <source>
        <dbReference type="ARBA" id="ARBA00023315"/>
    </source>
</evidence>